<sequence length="224" mass="24180">MLPQGSPTQLSTDLVLLSTRVSLTSSICKPTNRSNSKARKEAIQDPDPTKKERCEMNGYCSLESSPPLATAAGTGARARRSLELTNTKETKAWEGLAIGAVTLARTFSTGSHRFCRSGSQRRSGGVPSALRRAFSMRRHTAGPGAGDGYWRIHDMDGDSDRGDYTVDEEHGEEEAEEKKKKVEEQAGGAATVAAAAAAEEEAKGPRKKKKRGGILKACKKLFWL</sequence>
<reference evidence="2" key="1">
    <citation type="submission" date="2014-09" db="EMBL/GenBank/DDBJ databases">
        <authorList>
            <person name="Magalhaes I.L.F."/>
            <person name="Oliveira U."/>
            <person name="Santos F.R."/>
            <person name="Vidigal T.H.D.A."/>
            <person name="Brescovit A.D."/>
            <person name="Santos A.J."/>
        </authorList>
    </citation>
    <scope>NUCLEOTIDE SEQUENCE</scope>
    <source>
        <tissue evidence="2">Shoot tissue taken approximately 20 cm above the soil surface</tissue>
    </source>
</reference>
<dbReference type="AlphaFoldDB" id="A0A0A9CV02"/>
<feature type="compositionally biased region" description="Low complexity" evidence="1">
    <location>
        <begin position="185"/>
        <end position="197"/>
    </location>
</feature>
<feature type="region of interest" description="Disordered" evidence="1">
    <location>
        <begin position="28"/>
        <end position="52"/>
    </location>
</feature>
<evidence type="ECO:0000313" key="2">
    <source>
        <dbReference type="EMBL" id="JAD79431.1"/>
    </source>
</evidence>
<accession>A0A0A9CV02</accession>
<reference evidence="2" key="2">
    <citation type="journal article" date="2015" name="Data Brief">
        <title>Shoot transcriptome of the giant reed, Arundo donax.</title>
        <authorList>
            <person name="Barrero R.A."/>
            <person name="Guerrero F.D."/>
            <person name="Moolhuijzen P."/>
            <person name="Goolsby J.A."/>
            <person name="Tidwell J."/>
            <person name="Bellgard S.E."/>
            <person name="Bellgard M.I."/>
        </authorList>
    </citation>
    <scope>NUCLEOTIDE SEQUENCE</scope>
    <source>
        <tissue evidence="2">Shoot tissue taken approximately 20 cm above the soil surface</tissue>
    </source>
</reference>
<proteinExistence type="predicted"/>
<feature type="region of interest" description="Disordered" evidence="1">
    <location>
        <begin position="160"/>
        <end position="212"/>
    </location>
</feature>
<protein>
    <submittedName>
        <fullName evidence="2">Uncharacterized protein</fullName>
    </submittedName>
</protein>
<name>A0A0A9CV02_ARUDO</name>
<dbReference type="EMBL" id="GBRH01218464">
    <property type="protein sequence ID" value="JAD79431.1"/>
    <property type="molecule type" value="Transcribed_RNA"/>
</dbReference>
<evidence type="ECO:0000256" key="1">
    <source>
        <dbReference type="SAM" id="MobiDB-lite"/>
    </source>
</evidence>
<feature type="compositionally biased region" description="Basic and acidic residues" evidence="1">
    <location>
        <begin position="38"/>
        <end position="52"/>
    </location>
</feature>
<organism evidence="2">
    <name type="scientific">Arundo donax</name>
    <name type="common">Giant reed</name>
    <name type="synonym">Donax arundinaceus</name>
    <dbReference type="NCBI Taxonomy" id="35708"/>
    <lineage>
        <taxon>Eukaryota</taxon>
        <taxon>Viridiplantae</taxon>
        <taxon>Streptophyta</taxon>
        <taxon>Embryophyta</taxon>
        <taxon>Tracheophyta</taxon>
        <taxon>Spermatophyta</taxon>
        <taxon>Magnoliopsida</taxon>
        <taxon>Liliopsida</taxon>
        <taxon>Poales</taxon>
        <taxon>Poaceae</taxon>
        <taxon>PACMAD clade</taxon>
        <taxon>Arundinoideae</taxon>
        <taxon>Arundineae</taxon>
        <taxon>Arundo</taxon>
    </lineage>
</organism>
<dbReference type="PANTHER" id="PTHR38386:SF6">
    <property type="entry name" value="OS05G0426900 PROTEIN"/>
    <property type="match status" value="1"/>
</dbReference>
<dbReference type="PANTHER" id="PTHR38386">
    <property type="entry name" value="OS05G0426900 PROTEIN"/>
    <property type="match status" value="1"/>
</dbReference>